<sequence>MTLASPGHVPTRATGARRAWRWLLPAVLLLGLGGGAAALTLADTGAGRDAVGVPAPRPVVAQQRLVDSRTGREFVPRGVTWSSFEYACAQGWGLSTLDLLPGADPAAREAEAMASWGATTVRLPLNQDCWLGTRGAPVSDAQDERTVRDYRSAVGGFVDTLNRAGLVVVLDLHSRKRMGADEYGSLAMPDSESLVFWSSVATAFRDHPSVIFEAFDSPGSRTDTAGRRVFDPSWLCWRDGGCEAPVEDGETPTNGGLTFPAQGMDRIVRTIRDAGARQPILLPGLDDGTDLTHWRELAPDDDQLVAAFHVDGAGSCADVRCWDAVVAPLADLVPVVTTDLRPGDPRGRDLAPYLTWARRHHVGVLLWAWAAHDNDPLSLIRGSGRTPTPYGEQVQSFFTSSTQRAGRSPLGNRQLLPRRGSGVGASSRR</sequence>
<evidence type="ECO:0000256" key="1">
    <source>
        <dbReference type="ARBA" id="ARBA00022801"/>
    </source>
</evidence>
<organism evidence="6 7">
    <name type="scientific">Nocardioides psychrotolerans</name>
    <dbReference type="NCBI Taxonomy" id="1005945"/>
    <lineage>
        <taxon>Bacteria</taxon>
        <taxon>Bacillati</taxon>
        <taxon>Actinomycetota</taxon>
        <taxon>Actinomycetes</taxon>
        <taxon>Propionibacteriales</taxon>
        <taxon>Nocardioidaceae</taxon>
        <taxon>Nocardioides</taxon>
    </lineage>
</organism>
<evidence type="ECO:0000313" key="6">
    <source>
        <dbReference type="EMBL" id="SFI40076.1"/>
    </source>
</evidence>
<dbReference type="GO" id="GO:0004553">
    <property type="term" value="F:hydrolase activity, hydrolyzing O-glycosyl compounds"/>
    <property type="evidence" value="ECO:0007669"/>
    <property type="project" value="InterPro"/>
</dbReference>
<evidence type="ECO:0000256" key="2">
    <source>
        <dbReference type="ARBA" id="ARBA00023295"/>
    </source>
</evidence>
<keyword evidence="1 3" id="KW-0378">Hydrolase</keyword>
<dbReference type="Proteomes" id="UP000198649">
    <property type="component" value="Unassembled WGS sequence"/>
</dbReference>
<evidence type="ECO:0000256" key="4">
    <source>
        <dbReference type="SAM" id="MobiDB-lite"/>
    </source>
</evidence>
<evidence type="ECO:0000256" key="3">
    <source>
        <dbReference type="RuleBase" id="RU361153"/>
    </source>
</evidence>
<dbReference type="STRING" id="1005945.SAMN05216561_10817"/>
<keyword evidence="7" id="KW-1185">Reference proteome</keyword>
<dbReference type="AlphaFoldDB" id="A0A1I3HWG3"/>
<dbReference type="GO" id="GO:0009251">
    <property type="term" value="P:glucan catabolic process"/>
    <property type="evidence" value="ECO:0007669"/>
    <property type="project" value="TreeGrafter"/>
</dbReference>
<dbReference type="PANTHER" id="PTHR34142:SF1">
    <property type="entry name" value="GLYCOSIDE HYDROLASE FAMILY 5 DOMAIN-CONTAINING PROTEIN"/>
    <property type="match status" value="1"/>
</dbReference>
<evidence type="ECO:0000259" key="5">
    <source>
        <dbReference type="Pfam" id="PF00150"/>
    </source>
</evidence>
<keyword evidence="2 3" id="KW-0326">Glycosidase</keyword>
<dbReference type="InterPro" id="IPR017853">
    <property type="entry name" value="GH"/>
</dbReference>
<dbReference type="Pfam" id="PF00150">
    <property type="entry name" value="Cellulase"/>
    <property type="match status" value="1"/>
</dbReference>
<comment type="similarity">
    <text evidence="3">Belongs to the glycosyl hydrolase 5 (cellulase A) family.</text>
</comment>
<dbReference type="OrthoDB" id="182870at2"/>
<gene>
    <name evidence="6" type="ORF">SAMN05216561_10817</name>
</gene>
<dbReference type="PANTHER" id="PTHR34142">
    <property type="entry name" value="ENDO-BETA-1,4-GLUCANASE A"/>
    <property type="match status" value="1"/>
</dbReference>
<dbReference type="Gene3D" id="3.20.20.80">
    <property type="entry name" value="Glycosidases"/>
    <property type="match status" value="1"/>
</dbReference>
<feature type="compositionally biased region" description="Low complexity" evidence="4">
    <location>
        <begin position="418"/>
        <end position="429"/>
    </location>
</feature>
<protein>
    <submittedName>
        <fullName evidence="6">Cellulase (Glycosyl hydrolase family 5)</fullName>
    </submittedName>
</protein>
<dbReference type="EMBL" id="FOQG01000008">
    <property type="protein sequence ID" value="SFI40076.1"/>
    <property type="molecule type" value="Genomic_DNA"/>
</dbReference>
<feature type="region of interest" description="Disordered" evidence="4">
    <location>
        <begin position="400"/>
        <end position="429"/>
    </location>
</feature>
<proteinExistence type="inferred from homology"/>
<name>A0A1I3HWG3_9ACTN</name>
<feature type="domain" description="Glycoside hydrolase family 5" evidence="5">
    <location>
        <begin position="110"/>
        <end position="310"/>
    </location>
</feature>
<reference evidence="6 7" key="1">
    <citation type="submission" date="2016-10" db="EMBL/GenBank/DDBJ databases">
        <authorList>
            <person name="de Groot N.N."/>
        </authorList>
    </citation>
    <scope>NUCLEOTIDE SEQUENCE [LARGE SCALE GENOMIC DNA]</scope>
    <source>
        <strain evidence="6 7">CGMCC 1.11156</strain>
    </source>
</reference>
<accession>A0A1I3HWG3</accession>
<dbReference type="SUPFAM" id="SSF51445">
    <property type="entry name" value="(Trans)glycosidases"/>
    <property type="match status" value="1"/>
</dbReference>
<dbReference type="InterPro" id="IPR001547">
    <property type="entry name" value="Glyco_hydro_5"/>
</dbReference>
<evidence type="ECO:0000313" key="7">
    <source>
        <dbReference type="Proteomes" id="UP000198649"/>
    </source>
</evidence>
<dbReference type="RefSeq" id="WP_091113249.1">
    <property type="nucleotide sequence ID" value="NZ_BKAF01000015.1"/>
</dbReference>